<dbReference type="EMBL" id="GL833152">
    <property type="protein sequence ID" value="EGB04344.1"/>
    <property type="molecule type" value="Genomic_DNA"/>
</dbReference>
<dbReference type="GeneID" id="20217992"/>
<proteinExistence type="inferred from homology"/>
<dbReference type="Pfam" id="PF00326">
    <property type="entry name" value="Peptidase_S9"/>
    <property type="match status" value="1"/>
</dbReference>
<protein>
    <recommendedName>
        <fullName evidence="6">Peptidase S9 prolyl oligopeptidase catalytic domain-containing protein</fullName>
    </recommendedName>
</protein>
<name>F0YKH7_AURAN</name>
<dbReference type="GO" id="GO:0004252">
    <property type="term" value="F:serine-type endopeptidase activity"/>
    <property type="evidence" value="ECO:0007669"/>
    <property type="project" value="TreeGrafter"/>
</dbReference>
<sequence length="688" mass="73750">LIGMTRVGGAVVSPDGTQAVLHSKVYDFDAKKFDETLWLVDVAETSGAALAAHAHLTPLVKGSQHSFASANSPQWSPCGKFVAFLSNRGKEGEKTSVWTVPVAGPGEATLLKRFPVSVGDLAWEADGLVVSAGVYLDEDDALNGTATRDDKKAEGGLNAHVFKRLPVREWDRWVDAKFAHPFFQPVSFEGGAYVAKGAAVDGLAKVATACPSGAFGGSEDWSIAPNGAVALSCRPPLAADEAWTTNRHVYLKDSFAAEGAACLTEGNPGYDFSPAFSKDGSKLAWLTMAGAQYEADAIGIKLYDVATKATTDLVAADADFAYSPQSLHWSGDGSKIYFTADVRARRRLCVVDVASRAVEILGSAADGSISVHGEIAGGLLVSRDSFGAPPELYRCGVDGAGLEQLTFFNEAKLAAVDLGVAEDVSFFNPRPGRESPEGADIQAYLLKPANFDAKKKYPLAVVIHGGPQGSIGDDWHYRWNLQSYASAGFGVLAVNFRGSTGLGHGYCRDISGDWSIGPDDTVAGVRHVLETYDWIDPSRVAGLGASYGGFSVNYLNGHAPEGMFRCLVNHDGVFDLRSAYWSTEELFFMEKEFGGTPYAPESQLPESPYQKVSPAAAVTNWKTPTLVIQGDKDFRLVTAEALATFTALQRQGVESELLFLPDENHHCLNPQNSLVWHHAVLSWIKKHT</sequence>
<evidence type="ECO:0000256" key="1">
    <source>
        <dbReference type="ARBA" id="ARBA00010040"/>
    </source>
</evidence>
<evidence type="ECO:0000256" key="3">
    <source>
        <dbReference type="ARBA" id="ARBA00022729"/>
    </source>
</evidence>
<evidence type="ECO:0000256" key="5">
    <source>
        <dbReference type="ARBA" id="ARBA00022825"/>
    </source>
</evidence>
<dbReference type="Gene3D" id="3.40.50.1820">
    <property type="entry name" value="alpha/beta hydrolase"/>
    <property type="match status" value="1"/>
</dbReference>
<feature type="non-terminal residue" evidence="7">
    <location>
        <position position="1"/>
    </location>
</feature>
<comment type="similarity">
    <text evidence="1">Belongs to the peptidase S9C family.</text>
</comment>
<dbReference type="KEGG" id="aaf:AURANDRAFT_10344"/>
<keyword evidence="3" id="KW-0732">Signal</keyword>
<dbReference type="FunFam" id="3.40.50.1820:FF:000028">
    <property type="entry name" value="S9 family peptidase"/>
    <property type="match status" value="1"/>
</dbReference>
<dbReference type="OMA" id="YKHWDEW"/>
<dbReference type="SUPFAM" id="SSF53474">
    <property type="entry name" value="alpha/beta-Hydrolases"/>
    <property type="match status" value="1"/>
</dbReference>
<keyword evidence="8" id="KW-1185">Reference proteome</keyword>
<dbReference type="Pfam" id="PF07676">
    <property type="entry name" value="PD40"/>
    <property type="match status" value="1"/>
</dbReference>
<dbReference type="InterPro" id="IPR001375">
    <property type="entry name" value="Peptidase_S9_cat"/>
</dbReference>
<evidence type="ECO:0000256" key="2">
    <source>
        <dbReference type="ARBA" id="ARBA00022670"/>
    </source>
</evidence>
<dbReference type="eggNOG" id="KOG2100">
    <property type="taxonomic scope" value="Eukaryota"/>
</dbReference>
<keyword evidence="4" id="KW-0378">Hydrolase</keyword>
<evidence type="ECO:0000259" key="6">
    <source>
        <dbReference type="Pfam" id="PF00326"/>
    </source>
</evidence>
<feature type="domain" description="Peptidase S9 prolyl oligopeptidase catalytic" evidence="6">
    <location>
        <begin position="475"/>
        <end position="687"/>
    </location>
</feature>
<dbReference type="InParanoid" id="F0YKH7"/>
<dbReference type="MEROPS" id="S09.012"/>
<organism evidence="8">
    <name type="scientific">Aureococcus anophagefferens</name>
    <name type="common">Harmful bloom alga</name>
    <dbReference type="NCBI Taxonomy" id="44056"/>
    <lineage>
        <taxon>Eukaryota</taxon>
        <taxon>Sar</taxon>
        <taxon>Stramenopiles</taxon>
        <taxon>Ochrophyta</taxon>
        <taxon>Pelagophyceae</taxon>
        <taxon>Pelagomonadales</taxon>
        <taxon>Pelagomonadaceae</taxon>
        <taxon>Aureococcus</taxon>
    </lineage>
</organism>
<dbReference type="RefSeq" id="XP_009040902.1">
    <property type="nucleotide sequence ID" value="XM_009042654.1"/>
</dbReference>
<dbReference type="InterPro" id="IPR029058">
    <property type="entry name" value="AB_hydrolase_fold"/>
</dbReference>
<dbReference type="SUPFAM" id="SSF82171">
    <property type="entry name" value="DPP6 N-terminal domain-like"/>
    <property type="match status" value="1"/>
</dbReference>
<dbReference type="InterPro" id="IPR011659">
    <property type="entry name" value="WD40"/>
</dbReference>
<dbReference type="OrthoDB" id="416344at2759"/>
<gene>
    <name evidence="7" type="ORF">AURANDRAFT_10344</name>
</gene>
<evidence type="ECO:0000256" key="4">
    <source>
        <dbReference type="ARBA" id="ARBA00022801"/>
    </source>
</evidence>
<dbReference type="PANTHER" id="PTHR42776:SF13">
    <property type="entry name" value="DIPEPTIDYL-PEPTIDASE 5"/>
    <property type="match status" value="1"/>
</dbReference>
<keyword evidence="5" id="KW-0720">Serine protease</keyword>
<dbReference type="Gene3D" id="2.120.10.30">
    <property type="entry name" value="TolB, C-terminal domain"/>
    <property type="match status" value="2"/>
</dbReference>
<reference evidence="7 8" key="1">
    <citation type="journal article" date="2011" name="Proc. Natl. Acad. Sci. U.S.A.">
        <title>Niche of harmful alga Aureococcus anophagefferens revealed through ecogenomics.</title>
        <authorList>
            <person name="Gobler C.J."/>
            <person name="Berry D.L."/>
            <person name="Dyhrman S.T."/>
            <person name="Wilhelm S.W."/>
            <person name="Salamov A."/>
            <person name="Lobanov A.V."/>
            <person name="Zhang Y."/>
            <person name="Collier J.L."/>
            <person name="Wurch L.L."/>
            <person name="Kustka A.B."/>
            <person name="Dill B.D."/>
            <person name="Shah M."/>
            <person name="VerBerkmoes N.C."/>
            <person name="Kuo A."/>
            <person name="Terry A."/>
            <person name="Pangilinan J."/>
            <person name="Lindquist E.A."/>
            <person name="Lucas S."/>
            <person name="Paulsen I.T."/>
            <person name="Hattenrath-Lehmann T.K."/>
            <person name="Talmage S.C."/>
            <person name="Walker E.A."/>
            <person name="Koch F."/>
            <person name="Burson A.M."/>
            <person name="Marcoval M.A."/>
            <person name="Tang Y.Z."/>
            <person name="Lecleir G.R."/>
            <person name="Coyne K.J."/>
            <person name="Berg G.M."/>
            <person name="Bertrand E.M."/>
            <person name="Saito M.A."/>
            <person name="Gladyshev V.N."/>
            <person name="Grigoriev I.V."/>
        </authorList>
    </citation>
    <scope>NUCLEOTIDE SEQUENCE [LARGE SCALE GENOMIC DNA]</scope>
    <source>
        <strain evidence="8">CCMP 1984</strain>
    </source>
</reference>
<dbReference type="InterPro" id="IPR011042">
    <property type="entry name" value="6-blade_b-propeller_TolB-like"/>
</dbReference>
<evidence type="ECO:0000313" key="7">
    <source>
        <dbReference type="EMBL" id="EGB04344.1"/>
    </source>
</evidence>
<dbReference type="PANTHER" id="PTHR42776">
    <property type="entry name" value="SERINE PEPTIDASE S9 FAMILY MEMBER"/>
    <property type="match status" value="1"/>
</dbReference>
<evidence type="ECO:0000313" key="8">
    <source>
        <dbReference type="Proteomes" id="UP000002729"/>
    </source>
</evidence>
<keyword evidence="2" id="KW-0645">Protease</keyword>
<feature type="non-terminal residue" evidence="7">
    <location>
        <position position="688"/>
    </location>
</feature>
<dbReference type="AlphaFoldDB" id="F0YKH7"/>
<accession>F0YKH7</accession>
<dbReference type="Proteomes" id="UP000002729">
    <property type="component" value="Unassembled WGS sequence"/>
</dbReference>
<dbReference type="GO" id="GO:0006508">
    <property type="term" value="P:proteolysis"/>
    <property type="evidence" value="ECO:0007669"/>
    <property type="project" value="UniProtKB-KW"/>
</dbReference>